<evidence type="ECO:0000313" key="3">
    <source>
        <dbReference type="Proteomes" id="UP001597389"/>
    </source>
</evidence>
<feature type="domain" description="Glycoside hydrolase 123 catalytic" evidence="1">
    <location>
        <begin position="18"/>
        <end position="277"/>
    </location>
</feature>
<name>A0ABW4Z960_9BACT</name>
<evidence type="ECO:0000313" key="2">
    <source>
        <dbReference type="EMBL" id="MFD2158399.1"/>
    </source>
</evidence>
<accession>A0ABW4Z960</accession>
<protein>
    <submittedName>
        <fullName evidence="2">DUF4091 domain-containing protein</fullName>
    </submittedName>
</protein>
<dbReference type="EMBL" id="JBHUJB010000022">
    <property type="protein sequence ID" value="MFD2158399.1"/>
    <property type="molecule type" value="Genomic_DNA"/>
</dbReference>
<dbReference type="RefSeq" id="WP_377177687.1">
    <property type="nucleotide sequence ID" value="NZ_JBHUJB010000022.1"/>
</dbReference>
<proteinExistence type="predicted"/>
<sequence length="322" mass="37203">MFWIPWSHFMSLDDALKLTVDNDKLDRFTKLFLDSGFTQVELGHLATRENGHWSAKHLVTQLGKKRVTSPEGRSILKQQLAAIRHFTKRHKFKGNIYQHISDEPLSVHAQDYVAVAKLVHELFPEAPVFDATHCTTELVGSVDIWCPQLDIYYKHRDFFQQRIKAGEQVWIYTCLSPGGAALNRLLDQERTRQVLLKWLIVHDNLSGYLHWGLNHYQKQTDPFRVTSPRFDDKTGPSRNFLPPGDSHVIYPSKINHAPLSSVRLSAHRLGLEDAAMLLELKKRSPKQTQTIFNELIIAPKQHQLDLSKYREARTKLMLDLTL</sequence>
<dbReference type="InterPro" id="IPR025150">
    <property type="entry name" value="GH123_cat"/>
</dbReference>
<reference evidence="3" key="1">
    <citation type="journal article" date="2019" name="Int. J. Syst. Evol. Microbiol.">
        <title>The Global Catalogue of Microorganisms (GCM) 10K type strain sequencing project: providing services to taxonomists for standard genome sequencing and annotation.</title>
        <authorList>
            <consortium name="The Broad Institute Genomics Platform"/>
            <consortium name="The Broad Institute Genome Sequencing Center for Infectious Disease"/>
            <person name="Wu L."/>
            <person name="Ma J."/>
        </authorList>
    </citation>
    <scope>NUCLEOTIDE SEQUENCE [LARGE SCALE GENOMIC DNA]</scope>
    <source>
        <strain evidence="3">CCUG 57942</strain>
    </source>
</reference>
<keyword evidence="3" id="KW-1185">Reference proteome</keyword>
<dbReference type="Pfam" id="PF13320">
    <property type="entry name" value="GH123_cat"/>
    <property type="match status" value="1"/>
</dbReference>
<gene>
    <name evidence="2" type="ORF">ACFSW8_05775</name>
</gene>
<dbReference type="Proteomes" id="UP001597389">
    <property type="component" value="Unassembled WGS sequence"/>
</dbReference>
<evidence type="ECO:0000259" key="1">
    <source>
        <dbReference type="Pfam" id="PF13320"/>
    </source>
</evidence>
<organism evidence="2 3">
    <name type="scientific">Rubritalea tangerina</name>
    <dbReference type="NCBI Taxonomy" id="430798"/>
    <lineage>
        <taxon>Bacteria</taxon>
        <taxon>Pseudomonadati</taxon>
        <taxon>Verrucomicrobiota</taxon>
        <taxon>Verrucomicrobiia</taxon>
        <taxon>Verrucomicrobiales</taxon>
        <taxon>Rubritaleaceae</taxon>
        <taxon>Rubritalea</taxon>
    </lineage>
</organism>
<comment type="caution">
    <text evidence="2">The sequence shown here is derived from an EMBL/GenBank/DDBJ whole genome shotgun (WGS) entry which is preliminary data.</text>
</comment>